<reference evidence="1" key="1">
    <citation type="submission" date="2020-04" db="EMBL/GenBank/DDBJ databases">
        <authorList>
            <person name="Alioto T."/>
            <person name="Alioto T."/>
            <person name="Gomez Garrido J."/>
        </authorList>
    </citation>
    <scope>NUCLEOTIDE SEQUENCE</scope>
    <source>
        <strain evidence="1">A484AB</strain>
    </source>
</reference>
<name>A0A6S7I3L8_PARCT</name>
<comment type="caution">
    <text evidence="1">The sequence shown here is derived from an EMBL/GenBank/DDBJ whole genome shotgun (WGS) entry which is preliminary data.</text>
</comment>
<sequence>MSILIINVVLAVIFQCCIVLPKTHAANTVKPKNCPPGTYYSGVSFITGLPACYACPNTLEDCKNEKIADVKTCQTSCANVYDSSSTTNPSFSKGTFPTTQLQTRTTKSKANSIHSSSTTSPSFSKGTFPTTWIRRKTTKGPFHNSTNQRSTETTPSIYLANNEEDKSLVVGLASGFSVLIFIIVVIFIYWYGSRKRGSKIVTTHELTSQTGNDGIIRDFPVPEQETTSPPILESMANRRLSDQFYEESSQENYN</sequence>
<keyword evidence="2" id="KW-1185">Reference proteome</keyword>
<dbReference type="Proteomes" id="UP001152795">
    <property type="component" value="Unassembled WGS sequence"/>
</dbReference>
<evidence type="ECO:0000313" key="2">
    <source>
        <dbReference type="Proteomes" id="UP001152795"/>
    </source>
</evidence>
<organism evidence="1 2">
    <name type="scientific">Paramuricea clavata</name>
    <name type="common">Red gorgonian</name>
    <name type="synonym">Violescent sea-whip</name>
    <dbReference type="NCBI Taxonomy" id="317549"/>
    <lineage>
        <taxon>Eukaryota</taxon>
        <taxon>Metazoa</taxon>
        <taxon>Cnidaria</taxon>
        <taxon>Anthozoa</taxon>
        <taxon>Octocorallia</taxon>
        <taxon>Malacalcyonacea</taxon>
        <taxon>Plexauridae</taxon>
        <taxon>Paramuricea</taxon>
    </lineage>
</organism>
<dbReference type="EMBL" id="CACRXK020004065">
    <property type="protein sequence ID" value="CAB4001361.1"/>
    <property type="molecule type" value="Genomic_DNA"/>
</dbReference>
<dbReference type="AlphaFoldDB" id="A0A6S7I3L8"/>
<accession>A0A6S7I3L8</accession>
<proteinExistence type="predicted"/>
<gene>
    <name evidence="1" type="ORF">PACLA_8A077617</name>
</gene>
<protein>
    <submittedName>
        <fullName evidence="1">Uncharacterized protein</fullName>
    </submittedName>
</protein>
<evidence type="ECO:0000313" key="1">
    <source>
        <dbReference type="EMBL" id="CAB4001361.1"/>
    </source>
</evidence>